<dbReference type="SUPFAM" id="SSF81593">
    <property type="entry name" value="Nucleotidyltransferase substrate binding subunit/domain"/>
    <property type="match status" value="1"/>
</dbReference>
<dbReference type="AlphaFoldDB" id="A0A3B0WE11"/>
<organism evidence="2">
    <name type="scientific">hydrothermal vent metagenome</name>
    <dbReference type="NCBI Taxonomy" id="652676"/>
    <lineage>
        <taxon>unclassified sequences</taxon>
        <taxon>metagenomes</taxon>
        <taxon>ecological metagenomes</taxon>
    </lineage>
</organism>
<dbReference type="PROSITE" id="PS50910">
    <property type="entry name" value="HEPN"/>
    <property type="match status" value="1"/>
</dbReference>
<reference evidence="2" key="1">
    <citation type="submission" date="2018-06" db="EMBL/GenBank/DDBJ databases">
        <authorList>
            <person name="Zhirakovskaya E."/>
        </authorList>
    </citation>
    <scope>NUCLEOTIDE SEQUENCE</scope>
</reference>
<name>A0A3B0WE11_9ZZZZ</name>
<protein>
    <recommendedName>
        <fullName evidence="1">HEPN domain-containing protein</fullName>
    </recommendedName>
</protein>
<accession>A0A3B0WE11</accession>
<proteinExistence type="predicted"/>
<evidence type="ECO:0000259" key="1">
    <source>
        <dbReference type="PROSITE" id="PS50910"/>
    </source>
</evidence>
<dbReference type="InterPro" id="IPR007842">
    <property type="entry name" value="HEPN_dom"/>
</dbReference>
<feature type="domain" description="HEPN" evidence="1">
    <location>
        <begin position="33"/>
        <end position="153"/>
    </location>
</feature>
<dbReference type="SMART" id="SM00748">
    <property type="entry name" value="HEPN"/>
    <property type="match status" value="1"/>
</dbReference>
<gene>
    <name evidence="2" type="ORF">MNBD_GAMMA03-1557</name>
</gene>
<evidence type="ECO:0000313" key="2">
    <source>
        <dbReference type="EMBL" id="VAW48927.1"/>
    </source>
</evidence>
<dbReference type="Pfam" id="PF05168">
    <property type="entry name" value="HEPN"/>
    <property type="match status" value="1"/>
</dbReference>
<dbReference type="EMBL" id="UOFC01000245">
    <property type="protein sequence ID" value="VAW48927.1"/>
    <property type="molecule type" value="Genomic_DNA"/>
</dbReference>
<dbReference type="Gene3D" id="1.20.120.330">
    <property type="entry name" value="Nucleotidyltransferases domain 2"/>
    <property type="match status" value="1"/>
</dbReference>
<sequence>MLFDSGKLELAEPIELHANERKKIAEDDFEYWLKGANGFMKMFTHAVEQDELNIAAFLLHQTVEKLYGTILLVFTRYKPSTHDLEKLGSRVASVEIEFLRVFPQGTEQEKARFELLRKAYVSARYNPSFVITAEELEWLAGRVKCLQELTEKLCKAKIESFAV</sequence>